<dbReference type="EMBL" id="JASBNA010000030">
    <property type="protein sequence ID" value="KAK7683576.1"/>
    <property type="molecule type" value="Genomic_DNA"/>
</dbReference>
<keyword evidence="2" id="KW-1133">Transmembrane helix</keyword>
<protein>
    <recommendedName>
        <fullName evidence="5">Capsular associated protein</fullName>
    </recommendedName>
</protein>
<dbReference type="SUPFAM" id="SSF52266">
    <property type="entry name" value="SGNH hydrolase"/>
    <property type="match status" value="1"/>
</dbReference>
<dbReference type="Proteomes" id="UP001385951">
    <property type="component" value="Unassembled WGS sequence"/>
</dbReference>
<keyword evidence="4" id="KW-1185">Reference proteome</keyword>
<evidence type="ECO:0000256" key="1">
    <source>
        <dbReference type="SAM" id="MobiDB-lite"/>
    </source>
</evidence>
<feature type="transmembrane region" description="Helical" evidence="2">
    <location>
        <begin position="59"/>
        <end position="77"/>
    </location>
</feature>
<evidence type="ECO:0008006" key="5">
    <source>
        <dbReference type="Google" id="ProtNLM"/>
    </source>
</evidence>
<sequence length="640" mass="68742">MQRRTGKPTPHIAPPLTPDMGGGSRSSSFDSLLSHNGGSSHEKAPSRLAQKSLGVTNRIWLILLLFLSLILFTRFVLPSESPSTARHRLLHSDLKPKNYLNLTSGSGADGAGEVENPFSFCPALGPGDELVAKYDPMLLAKTRFHLGSGARVQRVITRALSGHPVTISIVGGSVSACHGAGDDPLSPTCYPSRFFNWWNDVFPHPASELTNGAMRRTNSQYFSFCNAHHVPDVADMVIVELDVDDEADQESMEHFELLIRSLLLRPDQPAVVILGHFSPQNQETNGFLGPDHWHSVVAQFYDVPHISVKPLLYTQYMQDPTYVQRKYYADPVLANPAGHELLADVLISYFQSRTCAAWSALTGTASEALLGPGVPIAYGGKKGDSKKQPTDAKGIFGGLGQRIGAAGAAAFEPLQQHADSGDADVDPVVNKNPVAPAPVAAGEKQADQGETNVRQALAANHILYPHFRVPASRINTRPTSDEPPEVAPFCVSANDLVNPLPASLFTGSGTGWSVYHPAPGSAELSSHAHYWYSSLPTSRLRVSVQVSSGDIGIYYLKEPVSGPEEGMGVGEGSAVECWVDDNFAGAVMIENAGNVGEPKPTLEMIDHNVGPGSHFVECQLAGEEDDRNVPPFKIIGIFAS</sequence>
<organism evidence="3 4">
    <name type="scientific">Cerrena zonata</name>
    <dbReference type="NCBI Taxonomy" id="2478898"/>
    <lineage>
        <taxon>Eukaryota</taxon>
        <taxon>Fungi</taxon>
        <taxon>Dikarya</taxon>
        <taxon>Basidiomycota</taxon>
        <taxon>Agaricomycotina</taxon>
        <taxon>Agaricomycetes</taxon>
        <taxon>Polyporales</taxon>
        <taxon>Cerrenaceae</taxon>
        <taxon>Cerrena</taxon>
    </lineage>
</organism>
<feature type="region of interest" description="Disordered" evidence="1">
    <location>
        <begin position="1"/>
        <end position="46"/>
    </location>
</feature>
<comment type="caution">
    <text evidence="3">The sequence shown here is derived from an EMBL/GenBank/DDBJ whole genome shotgun (WGS) entry which is preliminary data.</text>
</comment>
<dbReference type="CDD" id="cd00229">
    <property type="entry name" value="SGNH_hydrolase"/>
    <property type="match status" value="1"/>
</dbReference>
<keyword evidence="2" id="KW-0812">Transmembrane</keyword>
<evidence type="ECO:0000313" key="3">
    <source>
        <dbReference type="EMBL" id="KAK7683576.1"/>
    </source>
</evidence>
<gene>
    <name evidence="3" type="ORF">QCA50_013414</name>
</gene>
<feature type="compositionally biased region" description="Low complexity" evidence="1">
    <location>
        <begin position="25"/>
        <end position="34"/>
    </location>
</feature>
<dbReference type="PANTHER" id="PTHR34407:SF1">
    <property type="entry name" value="SGNH HYDROLASE-TYPE ESTERASE DOMAIN-CONTAINING PROTEIN"/>
    <property type="match status" value="1"/>
</dbReference>
<evidence type="ECO:0000313" key="4">
    <source>
        <dbReference type="Proteomes" id="UP001385951"/>
    </source>
</evidence>
<keyword evidence="2" id="KW-0472">Membrane</keyword>
<name>A0AAW0FRV6_9APHY</name>
<dbReference type="AlphaFoldDB" id="A0AAW0FRV6"/>
<accession>A0AAW0FRV6</accession>
<evidence type="ECO:0000256" key="2">
    <source>
        <dbReference type="SAM" id="Phobius"/>
    </source>
</evidence>
<reference evidence="3 4" key="1">
    <citation type="submission" date="2022-09" db="EMBL/GenBank/DDBJ databases">
        <authorList>
            <person name="Palmer J.M."/>
        </authorList>
    </citation>
    <scope>NUCLEOTIDE SEQUENCE [LARGE SCALE GENOMIC DNA]</scope>
    <source>
        <strain evidence="3 4">DSM 7382</strain>
    </source>
</reference>
<proteinExistence type="predicted"/>
<dbReference type="PANTHER" id="PTHR34407">
    <property type="entry name" value="EXPRESSED PROTEIN"/>
    <property type="match status" value="1"/>
</dbReference>